<dbReference type="Proteomes" id="UP001603857">
    <property type="component" value="Unassembled WGS sequence"/>
</dbReference>
<evidence type="ECO:0000313" key="1">
    <source>
        <dbReference type="EMBL" id="KAL2319115.1"/>
    </source>
</evidence>
<protein>
    <submittedName>
        <fullName evidence="1">Uncharacterized protein</fullName>
    </submittedName>
</protein>
<keyword evidence="2" id="KW-1185">Reference proteome</keyword>
<reference evidence="1 2" key="1">
    <citation type="submission" date="2024-08" db="EMBL/GenBank/DDBJ databases">
        <title>Insights into the chromosomal genome structure of Flemingia macrophylla.</title>
        <authorList>
            <person name="Ding Y."/>
            <person name="Zhao Y."/>
            <person name="Bi W."/>
            <person name="Wu M."/>
            <person name="Zhao G."/>
            <person name="Gong Y."/>
            <person name="Li W."/>
            <person name="Zhang P."/>
        </authorList>
    </citation>
    <scope>NUCLEOTIDE SEQUENCE [LARGE SCALE GENOMIC DNA]</scope>
    <source>
        <strain evidence="1">DYQJB</strain>
        <tissue evidence="1">Leaf</tissue>
    </source>
</reference>
<name>A0ABD1L7Y5_9FABA</name>
<sequence>MHAVVACAAFHNSDDDVSASISTAWAWSTVTIRIGQCPKPIGEPALTVPHPTETHR</sequence>
<dbReference type="AlphaFoldDB" id="A0ABD1L7Y5"/>
<accession>A0ABD1L7Y5</accession>
<comment type="caution">
    <text evidence="1">The sequence shown here is derived from an EMBL/GenBank/DDBJ whole genome shotgun (WGS) entry which is preliminary data.</text>
</comment>
<dbReference type="EMBL" id="JBGMDY010000011">
    <property type="protein sequence ID" value="KAL2319115.1"/>
    <property type="molecule type" value="Genomic_DNA"/>
</dbReference>
<proteinExistence type="predicted"/>
<gene>
    <name evidence="1" type="ORF">Fmac_032991</name>
</gene>
<evidence type="ECO:0000313" key="2">
    <source>
        <dbReference type="Proteomes" id="UP001603857"/>
    </source>
</evidence>
<organism evidence="1 2">
    <name type="scientific">Flemingia macrophylla</name>
    <dbReference type="NCBI Taxonomy" id="520843"/>
    <lineage>
        <taxon>Eukaryota</taxon>
        <taxon>Viridiplantae</taxon>
        <taxon>Streptophyta</taxon>
        <taxon>Embryophyta</taxon>
        <taxon>Tracheophyta</taxon>
        <taxon>Spermatophyta</taxon>
        <taxon>Magnoliopsida</taxon>
        <taxon>eudicotyledons</taxon>
        <taxon>Gunneridae</taxon>
        <taxon>Pentapetalae</taxon>
        <taxon>rosids</taxon>
        <taxon>fabids</taxon>
        <taxon>Fabales</taxon>
        <taxon>Fabaceae</taxon>
        <taxon>Papilionoideae</taxon>
        <taxon>50 kb inversion clade</taxon>
        <taxon>NPAAA clade</taxon>
        <taxon>indigoferoid/millettioid clade</taxon>
        <taxon>Phaseoleae</taxon>
        <taxon>Flemingia</taxon>
    </lineage>
</organism>